<evidence type="ECO:0000313" key="3">
    <source>
        <dbReference type="Proteomes" id="UP001295794"/>
    </source>
</evidence>
<evidence type="ECO:0000256" key="1">
    <source>
        <dbReference type="SAM" id="MobiDB-lite"/>
    </source>
</evidence>
<proteinExistence type="predicted"/>
<protein>
    <submittedName>
        <fullName evidence="2">Uncharacterized protein</fullName>
    </submittedName>
</protein>
<reference evidence="2" key="1">
    <citation type="submission" date="2023-11" db="EMBL/GenBank/DDBJ databases">
        <authorList>
            <person name="De Vega J J."/>
            <person name="De Vega J J."/>
        </authorList>
    </citation>
    <scope>NUCLEOTIDE SEQUENCE</scope>
</reference>
<feature type="compositionally biased region" description="Polar residues" evidence="1">
    <location>
        <begin position="183"/>
        <end position="193"/>
    </location>
</feature>
<feature type="compositionally biased region" description="Low complexity" evidence="1">
    <location>
        <begin position="313"/>
        <end position="326"/>
    </location>
</feature>
<feature type="compositionally biased region" description="Basic and acidic residues" evidence="1">
    <location>
        <begin position="169"/>
        <end position="182"/>
    </location>
</feature>
<feature type="compositionally biased region" description="Basic residues" evidence="1">
    <location>
        <begin position="77"/>
        <end position="88"/>
    </location>
</feature>
<feature type="region of interest" description="Disordered" evidence="1">
    <location>
        <begin position="55"/>
        <end position="273"/>
    </location>
</feature>
<comment type="caution">
    <text evidence="2">The sequence shown here is derived from an EMBL/GenBank/DDBJ whole genome shotgun (WGS) entry which is preliminary data.</text>
</comment>
<gene>
    <name evidence="2" type="ORF">MYCIT1_LOCUS26596</name>
</gene>
<feature type="compositionally biased region" description="Polar residues" evidence="1">
    <location>
        <begin position="243"/>
        <end position="254"/>
    </location>
</feature>
<dbReference type="Proteomes" id="UP001295794">
    <property type="component" value="Unassembled WGS sequence"/>
</dbReference>
<evidence type="ECO:0000313" key="2">
    <source>
        <dbReference type="EMBL" id="CAK5277586.1"/>
    </source>
</evidence>
<dbReference type="EMBL" id="CAVNYO010000419">
    <property type="protein sequence ID" value="CAK5277586.1"/>
    <property type="molecule type" value="Genomic_DNA"/>
</dbReference>
<feature type="region of interest" description="Disordered" evidence="1">
    <location>
        <begin position="468"/>
        <end position="526"/>
    </location>
</feature>
<accession>A0AAD2Q584</accession>
<name>A0AAD2Q584_9AGAR</name>
<feature type="compositionally biased region" description="Basic and acidic residues" evidence="1">
    <location>
        <begin position="589"/>
        <end position="607"/>
    </location>
</feature>
<feature type="compositionally biased region" description="Gly residues" evidence="1">
    <location>
        <begin position="477"/>
        <end position="486"/>
    </location>
</feature>
<sequence>MVNHEQDSLPSVLHGDPSSTVLVATTLATLLLAGGAYICRSGSKRLGLSSQLSSVADSHGAQHPLGVGGPGDNKQSKVARSKERRRRGKDPMKEILKNGKKLKMLTVVSREHERDENTASCHLTQLPHVPESPTASSSSKRSASTSSRSVASSTTSHNIDDDSPAIFASDDRKHDGRGERMSDSQFDTGNTPGDFSDCEPSGSSGAGVLASPAQRKTSSNSTIQPASSSSGWEWDGHGHGHGASSNSACTFNPSPASPPRLGSQSEEGPMRASVSLPTVAGSATVLPPPLFHSSSAPLVEPLSAFEASRTLGSPRHTSSPRRSPTPAGTPPPSLNVQTQLASMRGALEAARLREEKARSELERYSKDMEIMRWENNAWRRREAEMQAQISHMMHQLQGYAAMFAASGQAPHTSSTPASPPLPAASGYPMPFPPAMYPFYPYPHPHQHQPQPGSLPNAQQQQIFSMSFPRPASSVSGSSGGSSGSGSGSPDLVGSPASFSRGRRRTRTQTADARLGGGEEGGVDGDHLETDEMVLGEMDDDGHEEEDSGFSEMLADAILKRPESIRMPLKKRKSKEIPTEFTFPSISDLGYREPPREEVREDDPRQER</sequence>
<feature type="region of interest" description="Disordered" evidence="1">
    <location>
        <begin position="568"/>
        <end position="607"/>
    </location>
</feature>
<dbReference type="AlphaFoldDB" id="A0AAD2Q584"/>
<feature type="compositionally biased region" description="Low complexity" evidence="1">
    <location>
        <begin position="132"/>
        <end position="156"/>
    </location>
</feature>
<feature type="compositionally biased region" description="Polar residues" evidence="1">
    <location>
        <begin position="214"/>
        <end position="231"/>
    </location>
</feature>
<organism evidence="2 3">
    <name type="scientific">Mycena citricolor</name>
    <dbReference type="NCBI Taxonomy" id="2018698"/>
    <lineage>
        <taxon>Eukaryota</taxon>
        <taxon>Fungi</taxon>
        <taxon>Dikarya</taxon>
        <taxon>Basidiomycota</taxon>
        <taxon>Agaricomycotina</taxon>
        <taxon>Agaricomycetes</taxon>
        <taxon>Agaricomycetidae</taxon>
        <taxon>Agaricales</taxon>
        <taxon>Marasmiineae</taxon>
        <taxon>Mycenaceae</taxon>
        <taxon>Mycena</taxon>
    </lineage>
</organism>
<feature type="region of interest" description="Disordered" evidence="1">
    <location>
        <begin position="309"/>
        <end position="334"/>
    </location>
</feature>
<keyword evidence="3" id="KW-1185">Reference proteome</keyword>